<gene>
    <name evidence="1" type="ORF">D3_0129</name>
</gene>
<accession>A0A514TVS8</accession>
<name>A0A514TVS8_9CAUD</name>
<proteinExistence type="predicted"/>
<protein>
    <submittedName>
        <fullName evidence="1">Uncharacterized protein</fullName>
    </submittedName>
</protein>
<evidence type="ECO:0000313" key="1">
    <source>
        <dbReference type="EMBL" id="QDJ97127.1"/>
    </source>
</evidence>
<reference evidence="1 2" key="1">
    <citation type="submission" date="2019-06" db="EMBL/GenBank/DDBJ databases">
        <title>Complete genome sequence of Aeromonas hydrophila bacteriophage D3.</title>
        <authorList>
            <person name="Rai S."/>
            <person name="Tyagi A."/>
            <person name="Kumar N."/>
            <person name="Singh N."/>
        </authorList>
    </citation>
    <scope>NUCLEOTIDE SEQUENCE [LARGE SCALE GENOMIC DNA]</scope>
</reference>
<dbReference type="EMBL" id="MN102098">
    <property type="protein sequence ID" value="QDJ97127.1"/>
    <property type="molecule type" value="Genomic_DNA"/>
</dbReference>
<sequence>MFEGRAINVIISFASQGAYTEKMIEMAAGKLVVPGEVHLAHADKMGVRYLCVSQRRAERFAKEIGKDCGFAKIITRTTDKQENIILMGVPS</sequence>
<organism evidence="1 2">
    <name type="scientific">Aeromonas phage D3</name>
    <dbReference type="NCBI Taxonomy" id="2593327"/>
    <lineage>
        <taxon>Viruses</taxon>
        <taxon>Duplodnaviria</taxon>
        <taxon>Heunggongvirae</taxon>
        <taxon>Uroviricota</taxon>
        <taxon>Caudoviricetes</taxon>
        <taxon>Chimalliviridae</taxon>
        <taxon>Ludhianavirus</taxon>
        <taxon>Ludhianavirus D3</taxon>
    </lineage>
</organism>
<dbReference type="Proteomes" id="UP000319658">
    <property type="component" value="Segment"/>
</dbReference>
<keyword evidence="2" id="KW-1185">Reference proteome</keyword>
<evidence type="ECO:0000313" key="2">
    <source>
        <dbReference type="Proteomes" id="UP000319658"/>
    </source>
</evidence>